<dbReference type="PROSITE" id="PS51459">
    <property type="entry name" value="FIDO"/>
    <property type="match status" value="1"/>
</dbReference>
<proteinExistence type="predicted"/>
<feature type="binding site" evidence="2">
    <location>
        <begin position="328"/>
        <end position="335"/>
    </location>
    <ligand>
        <name>ATP</name>
        <dbReference type="ChEBI" id="CHEBI:30616"/>
    </ligand>
</feature>
<evidence type="ECO:0000256" key="2">
    <source>
        <dbReference type="PIRSR" id="PIRSR640198-2"/>
    </source>
</evidence>
<dbReference type="AlphaFoldDB" id="A0A5M6IIA8"/>
<dbReference type="GO" id="GO:0005524">
    <property type="term" value="F:ATP binding"/>
    <property type="evidence" value="ECO:0007669"/>
    <property type="project" value="UniProtKB-KW"/>
</dbReference>
<dbReference type="PANTHER" id="PTHR13504">
    <property type="entry name" value="FIDO DOMAIN-CONTAINING PROTEIN DDB_G0283145"/>
    <property type="match status" value="1"/>
</dbReference>
<accession>A0A5M6IIA8</accession>
<dbReference type="SUPFAM" id="SSF140931">
    <property type="entry name" value="Fic-like"/>
    <property type="match status" value="1"/>
</dbReference>
<feature type="active site" evidence="1">
    <location>
        <position position="324"/>
    </location>
</feature>
<dbReference type="OrthoDB" id="9813719at2"/>
<evidence type="ECO:0000313" key="4">
    <source>
        <dbReference type="EMBL" id="KAA5608006.1"/>
    </source>
</evidence>
<gene>
    <name evidence="4" type="ORF">F1189_31180</name>
</gene>
<dbReference type="InterPro" id="IPR040198">
    <property type="entry name" value="Fido_containing"/>
</dbReference>
<dbReference type="EMBL" id="VWPK01000116">
    <property type="protein sequence ID" value="KAA5608006.1"/>
    <property type="molecule type" value="Genomic_DNA"/>
</dbReference>
<sequence length="514" mass="56589">MAMAEEGTPVGQAALISMLGLHLPTPTVASRVAPGARKTVVKDGRTVERYPQGYMPEDNLIGHLRFALRYEPVDLGVFAAAFRTPGAADNIEAWIRAEPTGAYARRAWFLYEWLTGERLGIPDAGTVGYVDVLDPGLHATARGIPSRRHKVTDNILGRPGFAPLVRRTQRLVDFQAENLAAEARVVVAGCDPAVLARAVSYLYTKETKSSFAIEGETATGNRAERFVAALRAARTFEPTDPRSLVALQNAIVDPRYAASGFRDFQIFVGETVGGYREIVHFICPRPKDVSPLMSDWAQMTERIKGATDPVVAAALSAFGFVFIHPFEDGNGRIHRFLIHQVLTAEGFTPPDVLFPVSAAIVRDRQAYDATLESFSKTIAPFIEWHWAEGPDGPEIAVDNDTAHLYRYFDATPLVEFLYAKVTETIRKDFREELDFVTVYDAALSAVKYIVDMPDRRASLFVRLCLQNGGRLAKARRDTFKEITDGELTALQDAIQGVLAERGDTPTSGTQAETP</sequence>
<evidence type="ECO:0000259" key="3">
    <source>
        <dbReference type="PROSITE" id="PS51459"/>
    </source>
</evidence>
<name>A0A5M6IIA8_9PROT</name>
<protein>
    <submittedName>
        <fullName evidence="4">Fic family protein</fullName>
    </submittedName>
</protein>
<comment type="caution">
    <text evidence="4">The sequence shown here is derived from an EMBL/GenBank/DDBJ whole genome shotgun (WGS) entry which is preliminary data.</text>
</comment>
<reference evidence="4 5" key="1">
    <citation type="submission" date="2019-09" db="EMBL/GenBank/DDBJ databases">
        <title>Genome sequence of Rhodovastum atsumiense, a diverse member of the Acetobacteraceae family of non-sulfur purple photosynthetic bacteria.</title>
        <authorList>
            <person name="Meyer T."/>
            <person name="Kyndt J."/>
        </authorList>
    </citation>
    <scope>NUCLEOTIDE SEQUENCE [LARGE SCALE GENOMIC DNA]</scope>
    <source>
        <strain evidence="4 5">DSM 21279</strain>
    </source>
</reference>
<dbReference type="InterPro" id="IPR003812">
    <property type="entry name" value="Fido"/>
</dbReference>
<dbReference type="Pfam" id="PF02661">
    <property type="entry name" value="Fic"/>
    <property type="match status" value="1"/>
</dbReference>
<dbReference type="Gene3D" id="1.10.3290.10">
    <property type="entry name" value="Fido-like domain"/>
    <property type="match status" value="1"/>
</dbReference>
<feature type="domain" description="Fido" evidence="3">
    <location>
        <begin position="239"/>
        <end position="387"/>
    </location>
</feature>
<organism evidence="4 5">
    <name type="scientific">Rhodovastum atsumiense</name>
    <dbReference type="NCBI Taxonomy" id="504468"/>
    <lineage>
        <taxon>Bacteria</taxon>
        <taxon>Pseudomonadati</taxon>
        <taxon>Pseudomonadota</taxon>
        <taxon>Alphaproteobacteria</taxon>
        <taxon>Acetobacterales</taxon>
        <taxon>Acetobacteraceae</taxon>
        <taxon>Rhodovastum</taxon>
    </lineage>
</organism>
<evidence type="ECO:0000256" key="1">
    <source>
        <dbReference type="PIRSR" id="PIRSR640198-1"/>
    </source>
</evidence>
<evidence type="ECO:0000313" key="5">
    <source>
        <dbReference type="Proteomes" id="UP000325255"/>
    </source>
</evidence>
<keyword evidence="2" id="KW-0067">ATP-binding</keyword>
<keyword evidence="2" id="KW-0547">Nucleotide-binding</keyword>
<dbReference type="RefSeq" id="WP_150045762.1">
    <property type="nucleotide sequence ID" value="NZ_VWPK01000116.1"/>
</dbReference>
<dbReference type="PANTHER" id="PTHR13504:SF38">
    <property type="entry name" value="FIDO DOMAIN-CONTAINING PROTEIN"/>
    <property type="match status" value="1"/>
</dbReference>
<keyword evidence="5" id="KW-1185">Reference proteome</keyword>
<dbReference type="Proteomes" id="UP000325255">
    <property type="component" value="Unassembled WGS sequence"/>
</dbReference>
<dbReference type="InterPro" id="IPR036597">
    <property type="entry name" value="Fido-like_dom_sf"/>
</dbReference>